<organism evidence="6">
    <name type="scientific">Acidobacterium capsulatum</name>
    <dbReference type="NCBI Taxonomy" id="33075"/>
    <lineage>
        <taxon>Bacteria</taxon>
        <taxon>Pseudomonadati</taxon>
        <taxon>Acidobacteriota</taxon>
        <taxon>Terriglobia</taxon>
        <taxon>Terriglobales</taxon>
        <taxon>Acidobacteriaceae</taxon>
        <taxon>Acidobacterium</taxon>
    </lineage>
</organism>
<dbReference type="SUPFAM" id="SSF75217">
    <property type="entry name" value="alpha/beta knot"/>
    <property type="match status" value="1"/>
</dbReference>
<evidence type="ECO:0000313" key="6">
    <source>
        <dbReference type="EMBL" id="HGY93700.1"/>
    </source>
</evidence>
<dbReference type="NCBIfam" id="TIGR00186">
    <property type="entry name" value="rRNA_methyl_3"/>
    <property type="match status" value="1"/>
</dbReference>
<dbReference type="Gene3D" id="3.40.1280.10">
    <property type="match status" value="1"/>
</dbReference>
<feature type="domain" description="RNA 2-O ribose methyltransferase substrate binding" evidence="5">
    <location>
        <begin position="3"/>
        <end position="83"/>
    </location>
</feature>
<feature type="region of interest" description="Disordered" evidence="4">
    <location>
        <begin position="249"/>
        <end position="270"/>
    </location>
</feature>
<feature type="compositionally biased region" description="Basic residues" evidence="4">
    <location>
        <begin position="259"/>
        <end position="270"/>
    </location>
</feature>
<evidence type="ECO:0000256" key="2">
    <source>
        <dbReference type="ARBA" id="ARBA00022603"/>
    </source>
</evidence>
<evidence type="ECO:0000256" key="1">
    <source>
        <dbReference type="ARBA" id="ARBA00007228"/>
    </source>
</evidence>
<dbReference type="InterPro" id="IPR029064">
    <property type="entry name" value="Ribosomal_eL30-like_sf"/>
</dbReference>
<evidence type="ECO:0000256" key="4">
    <source>
        <dbReference type="SAM" id="MobiDB-lite"/>
    </source>
</evidence>
<proteinExistence type="inferred from homology"/>
<reference evidence="6" key="1">
    <citation type="journal article" date="2020" name="mSystems">
        <title>Genome- and Community-Level Interaction Insights into Carbon Utilization and Element Cycling Functions of Hydrothermarchaeota in Hydrothermal Sediment.</title>
        <authorList>
            <person name="Zhou Z."/>
            <person name="Liu Y."/>
            <person name="Xu W."/>
            <person name="Pan J."/>
            <person name="Luo Z.H."/>
            <person name="Li M."/>
        </authorList>
    </citation>
    <scope>NUCLEOTIDE SEQUENCE [LARGE SCALE GENOMIC DNA]</scope>
    <source>
        <strain evidence="6">SpSt-855</strain>
    </source>
</reference>
<dbReference type="InterPro" id="IPR029028">
    <property type="entry name" value="Alpha/beta_knot_MTases"/>
</dbReference>
<protein>
    <submittedName>
        <fullName evidence="6">23S rRNA (Guanosine(2251)-2'-O)-methyltransferase RlmB</fullName>
    </submittedName>
</protein>
<dbReference type="EMBL" id="DTKL01000018">
    <property type="protein sequence ID" value="HGY93700.1"/>
    <property type="molecule type" value="Genomic_DNA"/>
</dbReference>
<dbReference type="GO" id="GO:0003723">
    <property type="term" value="F:RNA binding"/>
    <property type="evidence" value="ECO:0007669"/>
    <property type="project" value="InterPro"/>
</dbReference>
<dbReference type="GO" id="GO:0006396">
    <property type="term" value="P:RNA processing"/>
    <property type="evidence" value="ECO:0007669"/>
    <property type="project" value="InterPro"/>
</dbReference>
<dbReference type="FunFam" id="3.40.1280.10:FF:000008">
    <property type="entry name" value="Group 3 RNA methyltransferase TrmH"/>
    <property type="match status" value="1"/>
</dbReference>
<dbReference type="InterPro" id="IPR029026">
    <property type="entry name" value="tRNA_m1G_MTases_N"/>
</dbReference>
<accession>A0A7V4XRS4</accession>
<dbReference type="Pfam" id="PF00588">
    <property type="entry name" value="SpoU_methylase"/>
    <property type="match status" value="1"/>
</dbReference>
<gene>
    <name evidence="6" type="primary">rlmB</name>
    <name evidence="6" type="ORF">ENW50_03280</name>
</gene>
<name>A0A7V4XRS4_9BACT</name>
<dbReference type="InterPro" id="IPR013123">
    <property type="entry name" value="SpoU_subst-bd"/>
</dbReference>
<dbReference type="PANTHER" id="PTHR46429">
    <property type="entry name" value="23S RRNA (GUANOSINE-2'-O-)-METHYLTRANSFERASE RLMB"/>
    <property type="match status" value="1"/>
</dbReference>
<dbReference type="Pfam" id="PF08032">
    <property type="entry name" value="SpoU_sub_bind"/>
    <property type="match status" value="1"/>
</dbReference>
<dbReference type="CDD" id="cd18103">
    <property type="entry name" value="SpoU-like_RlmB"/>
    <property type="match status" value="1"/>
</dbReference>
<dbReference type="GO" id="GO:0008173">
    <property type="term" value="F:RNA methyltransferase activity"/>
    <property type="evidence" value="ECO:0007669"/>
    <property type="project" value="InterPro"/>
</dbReference>
<keyword evidence="2 6" id="KW-0489">Methyltransferase</keyword>
<dbReference type="SUPFAM" id="SSF55315">
    <property type="entry name" value="L30e-like"/>
    <property type="match status" value="1"/>
</dbReference>
<dbReference type="GO" id="GO:0032259">
    <property type="term" value="P:methylation"/>
    <property type="evidence" value="ECO:0007669"/>
    <property type="project" value="UniProtKB-KW"/>
</dbReference>
<comment type="caution">
    <text evidence="6">The sequence shown here is derived from an EMBL/GenBank/DDBJ whole genome shotgun (WGS) entry which is preliminary data.</text>
</comment>
<dbReference type="SMART" id="SM00967">
    <property type="entry name" value="SpoU_sub_bind"/>
    <property type="match status" value="1"/>
</dbReference>
<dbReference type="InterPro" id="IPR001537">
    <property type="entry name" value="SpoU_MeTrfase"/>
</dbReference>
<comment type="similarity">
    <text evidence="1">Belongs to the class IV-like SAM-binding methyltransferase superfamily. RNA methyltransferase TrmH family.</text>
</comment>
<evidence type="ECO:0000259" key="5">
    <source>
        <dbReference type="SMART" id="SM00967"/>
    </source>
</evidence>
<dbReference type="AlphaFoldDB" id="A0A7V4XRS4"/>
<dbReference type="InterPro" id="IPR004441">
    <property type="entry name" value="rRNA_MeTrfase_TrmH"/>
</dbReference>
<keyword evidence="3 6" id="KW-0808">Transferase</keyword>
<evidence type="ECO:0000256" key="3">
    <source>
        <dbReference type="ARBA" id="ARBA00022679"/>
    </source>
</evidence>
<dbReference type="GO" id="GO:0005829">
    <property type="term" value="C:cytosol"/>
    <property type="evidence" value="ECO:0007669"/>
    <property type="project" value="TreeGrafter"/>
</dbReference>
<dbReference type="PANTHER" id="PTHR46429:SF1">
    <property type="entry name" value="23S RRNA (GUANOSINE-2'-O-)-METHYLTRANSFERASE RLMB"/>
    <property type="match status" value="1"/>
</dbReference>
<dbReference type="Gene3D" id="3.30.1330.30">
    <property type="match status" value="1"/>
</dbReference>
<sequence>MDVLYGLHPVEEALRAGSRKFDHVCVSRERQDHGAAQKLQRIVDLCRSEGVRLRFENREQLTRMAKTHAHQGVVAVVRERSFLTIEDLMAAPADGHPHLLLALDGVEDPQNLGALLRSADGAGVDGVLLPERRSAPLSAVAVKTSAGAAEHIRIARVVNLVRALEQLKEQNIWCVGLDERGTMSYDAYDWTTPSVVVLGREGEGLHDLVRKTCDHLVRIPMAGGVSSLNVSAAGAVVLYEAARQRRAGKSEPAPLPGGVKKKKVKGLGAL</sequence>